<dbReference type="GO" id="GO:0004553">
    <property type="term" value="F:hydrolase activity, hydrolyzing O-glycosyl compounds"/>
    <property type="evidence" value="ECO:0007669"/>
    <property type="project" value="InterPro"/>
</dbReference>
<dbReference type="InterPro" id="IPR007137">
    <property type="entry name" value="DUF348"/>
</dbReference>
<dbReference type="CDD" id="cd22786">
    <property type="entry name" value="DPBB_YuiC-like"/>
    <property type="match status" value="1"/>
</dbReference>
<dbReference type="SUPFAM" id="SSF50685">
    <property type="entry name" value="Barwin-like endoglucanases"/>
    <property type="match status" value="1"/>
</dbReference>
<dbReference type="PANTHER" id="PTHR39160">
    <property type="entry name" value="CELL WALL-BINDING PROTEIN YOCH"/>
    <property type="match status" value="1"/>
</dbReference>
<evidence type="ECO:0000259" key="3">
    <source>
        <dbReference type="Pfam" id="PF06725"/>
    </source>
</evidence>
<evidence type="ECO:0008006" key="5">
    <source>
        <dbReference type="Google" id="ProtNLM"/>
    </source>
</evidence>
<comment type="caution">
    <text evidence="4">The sequence shown here is derived from an EMBL/GenBank/DDBJ whole genome shotgun (WGS) entry which is preliminary data.</text>
</comment>
<dbReference type="PANTHER" id="PTHR39160:SF4">
    <property type="entry name" value="RESUSCITATION-PROMOTING FACTOR RPFB"/>
    <property type="match status" value="1"/>
</dbReference>
<dbReference type="InterPro" id="IPR051933">
    <property type="entry name" value="Resuscitation_pf_RpfB"/>
</dbReference>
<proteinExistence type="predicted"/>
<reference evidence="4" key="1">
    <citation type="submission" date="2009-10" db="EMBL/GenBank/DDBJ databases">
        <title>Diversity of trophic interactions inside an arsenic-rich microbial ecosystem.</title>
        <authorList>
            <person name="Bertin P.N."/>
            <person name="Heinrich-Salmeron A."/>
            <person name="Pelletier E."/>
            <person name="Goulhen-Chollet F."/>
            <person name="Arsene-Ploetze F."/>
            <person name="Gallien S."/>
            <person name="Calteau A."/>
            <person name="Vallenet D."/>
            <person name="Casiot C."/>
            <person name="Chane-Woon-Ming B."/>
            <person name="Giloteaux L."/>
            <person name="Barakat M."/>
            <person name="Bonnefoy V."/>
            <person name="Bruneel O."/>
            <person name="Chandler M."/>
            <person name="Cleiss J."/>
            <person name="Duran R."/>
            <person name="Elbaz-Poulichet F."/>
            <person name="Fonknechten N."/>
            <person name="Lauga B."/>
            <person name="Mornico D."/>
            <person name="Ortet P."/>
            <person name="Schaeffer C."/>
            <person name="Siguier P."/>
            <person name="Alexander Thil Smith A."/>
            <person name="Van Dorsselaer A."/>
            <person name="Weissenbach J."/>
            <person name="Medigue C."/>
            <person name="Le Paslier D."/>
        </authorList>
    </citation>
    <scope>NUCLEOTIDE SEQUENCE</scope>
</reference>
<keyword evidence="1" id="KW-0732">Signal</keyword>
<protein>
    <recommendedName>
        <fullName evidence="5">Cell wall-binding protein YocH</fullName>
    </recommendedName>
</protein>
<evidence type="ECO:0000256" key="1">
    <source>
        <dbReference type="ARBA" id="ARBA00022729"/>
    </source>
</evidence>
<evidence type="ECO:0000313" key="4">
    <source>
        <dbReference type="EMBL" id="CBH76232.1"/>
    </source>
</evidence>
<dbReference type="Pfam" id="PF06725">
    <property type="entry name" value="3D"/>
    <property type="match status" value="1"/>
</dbReference>
<dbReference type="AlphaFoldDB" id="E6PIE2"/>
<feature type="domain" description="3D" evidence="3">
    <location>
        <begin position="279"/>
        <end position="335"/>
    </location>
</feature>
<dbReference type="InterPro" id="IPR010611">
    <property type="entry name" value="3D_dom"/>
</dbReference>
<name>E6PIE2_9ZZZZ</name>
<dbReference type="Gene3D" id="2.40.40.10">
    <property type="entry name" value="RlpA-like domain"/>
    <property type="match status" value="1"/>
</dbReference>
<feature type="domain" description="DUF348" evidence="2">
    <location>
        <begin position="104"/>
        <end position="135"/>
    </location>
</feature>
<dbReference type="PROSITE" id="PS51257">
    <property type="entry name" value="PROKAR_LIPOPROTEIN"/>
    <property type="match status" value="1"/>
</dbReference>
<dbReference type="InterPro" id="IPR036908">
    <property type="entry name" value="RlpA-like_sf"/>
</dbReference>
<dbReference type="EMBL" id="CABL01000019">
    <property type="protein sequence ID" value="CBH76232.1"/>
    <property type="molecule type" value="Genomic_DNA"/>
</dbReference>
<dbReference type="Pfam" id="PF03990">
    <property type="entry name" value="DUF348"/>
    <property type="match status" value="2"/>
</dbReference>
<organism evidence="4">
    <name type="scientific">mine drainage metagenome</name>
    <dbReference type="NCBI Taxonomy" id="410659"/>
    <lineage>
        <taxon>unclassified sequences</taxon>
        <taxon>metagenomes</taxon>
        <taxon>ecological metagenomes</taxon>
    </lineage>
</organism>
<sequence length="339" mass="36269">MRRLHLVFVGLLGACFALGASLIAPTTVVRAAEPTKYAVVFEDGSRTTPYESTAVSVGQFLAERGIHVAPGDEVVPALAAPLSNGATIIYRRAIQVTFLNGASVETVATTADDVGSFLSMQRVKIGQFDKVFPSLGTALHNGSRVRLFHIIAWDRKVLLPVRAGTIHRLDTHMRVGARKLVALGSAGERRVDYRYFKFPNGIVRRVTLASTTLRQAHPRIVLDGVGDIGAFSNFTTRSIGNMQLRAVHAISMVATAYTPWCAGCSGITATGERAGHGIVAVDPRVIPLGTKLYIPGYGYAVAGDTGGAIVGHRIDLGFDSQRAAMEFGRRKIVVFAIKG</sequence>
<dbReference type="GO" id="GO:0009254">
    <property type="term" value="P:peptidoglycan turnover"/>
    <property type="evidence" value="ECO:0007669"/>
    <property type="project" value="InterPro"/>
</dbReference>
<accession>E6PIE2</accession>
<feature type="domain" description="DUF348" evidence="2">
    <location>
        <begin position="42"/>
        <end position="78"/>
    </location>
</feature>
<gene>
    <name evidence="4" type="ORF">CARN1_0712</name>
</gene>
<dbReference type="GO" id="GO:0019867">
    <property type="term" value="C:outer membrane"/>
    <property type="evidence" value="ECO:0007669"/>
    <property type="project" value="InterPro"/>
</dbReference>
<evidence type="ECO:0000259" key="2">
    <source>
        <dbReference type="Pfam" id="PF03990"/>
    </source>
</evidence>